<dbReference type="PANTHER" id="PTHR44688:SF16">
    <property type="entry name" value="DNA-BINDING TRANSCRIPTIONAL ACTIVATOR DEVR_DOSR"/>
    <property type="match status" value="1"/>
</dbReference>
<keyword evidence="4" id="KW-0597">Phosphoprotein</keyword>
<dbReference type="PROSITE" id="PS50110">
    <property type="entry name" value="RESPONSE_REGULATORY"/>
    <property type="match status" value="1"/>
</dbReference>
<dbReference type="SMART" id="SM00448">
    <property type="entry name" value="REC"/>
    <property type="match status" value="1"/>
</dbReference>
<accession>A0ABS6ANH4</accession>
<proteinExistence type="predicted"/>
<dbReference type="PROSITE" id="PS00622">
    <property type="entry name" value="HTH_LUXR_1"/>
    <property type="match status" value="1"/>
</dbReference>
<dbReference type="RefSeq" id="WP_216034372.1">
    <property type="nucleotide sequence ID" value="NZ_JAHKNG010000039.1"/>
</dbReference>
<evidence type="ECO:0000256" key="2">
    <source>
        <dbReference type="ARBA" id="ARBA00023125"/>
    </source>
</evidence>
<dbReference type="SMART" id="SM00421">
    <property type="entry name" value="HTH_LUXR"/>
    <property type="match status" value="1"/>
</dbReference>
<evidence type="ECO:0000313" key="8">
    <source>
        <dbReference type="Proteomes" id="UP001166191"/>
    </source>
</evidence>
<keyword evidence="3" id="KW-0804">Transcription</keyword>
<evidence type="ECO:0000256" key="4">
    <source>
        <dbReference type="PROSITE-ProRule" id="PRU00169"/>
    </source>
</evidence>
<feature type="modified residue" description="4-aspartylphosphate" evidence="4">
    <location>
        <position position="59"/>
    </location>
</feature>
<evidence type="ECO:0000256" key="1">
    <source>
        <dbReference type="ARBA" id="ARBA00023015"/>
    </source>
</evidence>
<sequence length="209" mass="22610">MSEEAPETFLVHIVDDDESIRRALSRLVSTGSFDTRTHASAEAFLDAFDPDVPGCAILDMYLPQLNGFELQARIAAILPAFPVVFLTGRGDIGMGVKAMKDGAFDFLTKPVQPDALLAAIAAARTRVNETQADSHGSARYEQRLQSLTPRETEVLAAVVSGSLNKQIAHKLGLAEKTVKVHRARVMKKMGVRTIAELVRASVTGRIDAP</sequence>
<dbReference type="InterPro" id="IPR001789">
    <property type="entry name" value="Sig_transdc_resp-reg_receiver"/>
</dbReference>
<comment type="caution">
    <text evidence="7">The sequence shown here is derived from an EMBL/GenBank/DDBJ whole genome shotgun (WGS) entry which is preliminary data.</text>
</comment>
<dbReference type="EMBL" id="JAHKNG010000039">
    <property type="protein sequence ID" value="MBU3031751.1"/>
    <property type="molecule type" value="Genomic_DNA"/>
</dbReference>
<organism evidence="7 8">
    <name type="scientific">Paracoccus marinaquae</name>
    <dbReference type="NCBI Taxonomy" id="2841926"/>
    <lineage>
        <taxon>Bacteria</taxon>
        <taxon>Pseudomonadati</taxon>
        <taxon>Pseudomonadota</taxon>
        <taxon>Alphaproteobacteria</taxon>
        <taxon>Rhodobacterales</taxon>
        <taxon>Paracoccaceae</taxon>
        <taxon>Paracoccus</taxon>
    </lineage>
</organism>
<evidence type="ECO:0000313" key="7">
    <source>
        <dbReference type="EMBL" id="MBU3031751.1"/>
    </source>
</evidence>
<evidence type="ECO:0000259" key="6">
    <source>
        <dbReference type="PROSITE" id="PS50110"/>
    </source>
</evidence>
<reference evidence="7" key="1">
    <citation type="submission" date="2021-06" db="EMBL/GenBank/DDBJ databases">
        <title>Paracoccus bacterium XHP0099 sp. nov., isolated from the surface waters of the Yellow Sea.</title>
        <authorList>
            <person name="Xue H."/>
            <person name="Zhang D."/>
        </authorList>
    </citation>
    <scope>NUCLEOTIDE SEQUENCE</scope>
    <source>
        <strain evidence="7">XHP0099</strain>
    </source>
</reference>
<dbReference type="Pfam" id="PF00196">
    <property type="entry name" value="GerE"/>
    <property type="match status" value="1"/>
</dbReference>
<dbReference type="InterPro" id="IPR000792">
    <property type="entry name" value="Tscrpt_reg_LuxR_C"/>
</dbReference>
<dbReference type="PROSITE" id="PS50043">
    <property type="entry name" value="HTH_LUXR_2"/>
    <property type="match status" value="1"/>
</dbReference>
<feature type="domain" description="Response regulatory" evidence="6">
    <location>
        <begin position="10"/>
        <end position="124"/>
    </location>
</feature>
<feature type="domain" description="HTH luxR-type" evidence="5">
    <location>
        <begin position="140"/>
        <end position="205"/>
    </location>
</feature>
<dbReference type="Pfam" id="PF00072">
    <property type="entry name" value="Response_reg"/>
    <property type="match status" value="1"/>
</dbReference>
<dbReference type="CDD" id="cd06170">
    <property type="entry name" value="LuxR_C_like"/>
    <property type="match status" value="1"/>
</dbReference>
<dbReference type="PANTHER" id="PTHR44688">
    <property type="entry name" value="DNA-BINDING TRANSCRIPTIONAL ACTIVATOR DEVR_DOSR"/>
    <property type="match status" value="1"/>
</dbReference>
<keyword evidence="8" id="KW-1185">Reference proteome</keyword>
<dbReference type="Proteomes" id="UP001166191">
    <property type="component" value="Unassembled WGS sequence"/>
</dbReference>
<keyword evidence="2" id="KW-0238">DNA-binding</keyword>
<protein>
    <submittedName>
        <fullName evidence="7">Response regulator</fullName>
    </submittedName>
</protein>
<keyword evidence="1" id="KW-0805">Transcription regulation</keyword>
<evidence type="ECO:0000259" key="5">
    <source>
        <dbReference type="PROSITE" id="PS50043"/>
    </source>
</evidence>
<evidence type="ECO:0000256" key="3">
    <source>
        <dbReference type="ARBA" id="ARBA00023163"/>
    </source>
</evidence>
<name>A0ABS6ANH4_9RHOB</name>
<gene>
    <name evidence="7" type="ORF">KNW02_16710</name>
</gene>